<feature type="compositionally biased region" description="Polar residues" evidence="1">
    <location>
        <begin position="126"/>
        <end position="136"/>
    </location>
</feature>
<accession>A0A6A5U8N4</accession>
<dbReference type="Proteomes" id="UP000800035">
    <property type="component" value="Unassembled WGS sequence"/>
</dbReference>
<sequence length="244" mass="24709">MSPIPLHKNAPIAPIADGITPKTASDHDQNQNQAHPPPTRTIPASVPATTTTTVSSSSSNPPPPQPGARPIAPTSTPSTTNNNNDDPPAPQPGRGYTATHTTIETRLAGPPPQYTIPPPSHAQLAGRSTTTSTTPNAPFAPGPTSLNTHTGPALPAASPFQQEHSGGAVQPPQGRSSLEGPPGYQQAPDNTPYAPMVGSGVGAGGDRVGGGEGVGAAAWNMLAKAGDALKKGEEATWKAIRNNK</sequence>
<proteinExistence type="predicted"/>
<keyword evidence="3" id="KW-1185">Reference proteome</keyword>
<feature type="compositionally biased region" description="Pro residues" evidence="1">
    <location>
        <begin position="109"/>
        <end position="120"/>
    </location>
</feature>
<feature type="compositionally biased region" description="Low complexity" evidence="1">
    <location>
        <begin position="43"/>
        <end position="59"/>
    </location>
</feature>
<evidence type="ECO:0000256" key="1">
    <source>
        <dbReference type="SAM" id="MobiDB-lite"/>
    </source>
</evidence>
<dbReference type="OrthoDB" id="5385910at2759"/>
<reference evidence="2" key="1">
    <citation type="journal article" date="2020" name="Stud. Mycol.">
        <title>101 Dothideomycetes genomes: a test case for predicting lifestyles and emergence of pathogens.</title>
        <authorList>
            <person name="Haridas S."/>
            <person name="Albert R."/>
            <person name="Binder M."/>
            <person name="Bloem J."/>
            <person name="Labutti K."/>
            <person name="Salamov A."/>
            <person name="Andreopoulos B."/>
            <person name="Baker S."/>
            <person name="Barry K."/>
            <person name="Bills G."/>
            <person name="Bluhm B."/>
            <person name="Cannon C."/>
            <person name="Castanera R."/>
            <person name="Culley D."/>
            <person name="Daum C."/>
            <person name="Ezra D."/>
            <person name="Gonzalez J."/>
            <person name="Henrissat B."/>
            <person name="Kuo A."/>
            <person name="Liang C."/>
            <person name="Lipzen A."/>
            <person name="Lutzoni F."/>
            <person name="Magnuson J."/>
            <person name="Mondo S."/>
            <person name="Nolan M."/>
            <person name="Ohm R."/>
            <person name="Pangilinan J."/>
            <person name="Park H.-J."/>
            <person name="Ramirez L."/>
            <person name="Alfaro M."/>
            <person name="Sun H."/>
            <person name="Tritt A."/>
            <person name="Yoshinaga Y."/>
            <person name="Zwiers L.-H."/>
            <person name="Turgeon B."/>
            <person name="Goodwin S."/>
            <person name="Spatafora J."/>
            <person name="Crous P."/>
            <person name="Grigoriev I."/>
        </authorList>
    </citation>
    <scope>NUCLEOTIDE SEQUENCE</scope>
    <source>
        <strain evidence="2">CBS 675.92</strain>
    </source>
</reference>
<evidence type="ECO:0000313" key="2">
    <source>
        <dbReference type="EMBL" id="KAF1961523.1"/>
    </source>
</evidence>
<name>A0A6A5U8N4_9PLEO</name>
<feature type="region of interest" description="Disordered" evidence="1">
    <location>
        <begin position="1"/>
        <end position="213"/>
    </location>
</feature>
<dbReference type="AlphaFoldDB" id="A0A6A5U8N4"/>
<evidence type="ECO:0000313" key="3">
    <source>
        <dbReference type="Proteomes" id="UP000800035"/>
    </source>
</evidence>
<organism evidence="2 3">
    <name type="scientific">Byssothecium circinans</name>
    <dbReference type="NCBI Taxonomy" id="147558"/>
    <lineage>
        <taxon>Eukaryota</taxon>
        <taxon>Fungi</taxon>
        <taxon>Dikarya</taxon>
        <taxon>Ascomycota</taxon>
        <taxon>Pezizomycotina</taxon>
        <taxon>Dothideomycetes</taxon>
        <taxon>Pleosporomycetidae</taxon>
        <taxon>Pleosporales</taxon>
        <taxon>Massarineae</taxon>
        <taxon>Massarinaceae</taxon>
        <taxon>Byssothecium</taxon>
    </lineage>
</organism>
<protein>
    <submittedName>
        <fullName evidence="2">Uncharacterized protein</fullName>
    </submittedName>
</protein>
<feature type="compositionally biased region" description="Gly residues" evidence="1">
    <location>
        <begin position="199"/>
        <end position="213"/>
    </location>
</feature>
<feature type="compositionally biased region" description="Low complexity" evidence="1">
    <location>
        <begin position="68"/>
        <end position="86"/>
    </location>
</feature>
<gene>
    <name evidence="2" type="ORF">CC80DRAFT_239094</name>
</gene>
<dbReference type="EMBL" id="ML976981">
    <property type="protein sequence ID" value="KAF1961523.1"/>
    <property type="molecule type" value="Genomic_DNA"/>
</dbReference>